<evidence type="ECO:0000313" key="7">
    <source>
        <dbReference type="Proteomes" id="UP000236075"/>
    </source>
</evidence>
<feature type="transmembrane region" description="Helical" evidence="5">
    <location>
        <begin position="42"/>
        <end position="75"/>
    </location>
</feature>
<dbReference type="PANTHER" id="PTHR12714:SF9">
    <property type="entry name" value="PROTEIN-S-ISOPRENYLCYSTEINE O-METHYLTRANSFERASE"/>
    <property type="match status" value="1"/>
</dbReference>
<sequence>MLLACFMAGIGAFGRIWCSLYIAGYKNNVLVTDGPYSMCRNPLYFFSFVGGIGVSCATETFTIPLLTALAFGIYYPSVIRKEQERLLTLFGDAYRNYCRNVPYFIPSLSRLKPPPAAYSVNPATFTHNIVDALWFIWFIGIFEFISGLHEAGMLPVWFLIP</sequence>
<comment type="caution">
    <text evidence="6">The sequence shown here is derived from an EMBL/GenBank/DDBJ whole genome shotgun (WGS) entry which is preliminary data.</text>
</comment>
<evidence type="ECO:0000313" key="6">
    <source>
        <dbReference type="EMBL" id="PND02839.1"/>
    </source>
</evidence>
<dbReference type="InterPro" id="IPR007318">
    <property type="entry name" value="Phopholipid_MeTrfase"/>
</dbReference>
<comment type="subcellular location">
    <subcellularLocation>
        <location evidence="1">Endomembrane system</location>
        <topology evidence="1">Multi-pass membrane protein</topology>
    </subcellularLocation>
</comment>
<organism evidence="6 7">
    <name type="scientific">Akkermansia muciniphila</name>
    <dbReference type="NCBI Taxonomy" id="239935"/>
    <lineage>
        <taxon>Bacteria</taxon>
        <taxon>Pseudomonadati</taxon>
        <taxon>Verrucomicrobiota</taxon>
        <taxon>Verrucomicrobiia</taxon>
        <taxon>Verrucomicrobiales</taxon>
        <taxon>Akkermansiaceae</taxon>
        <taxon>Akkermansia</taxon>
    </lineage>
</organism>
<keyword evidence="3 5" id="KW-1133">Transmembrane helix</keyword>
<evidence type="ECO:0000256" key="3">
    <source>
        <dbReference type="ARBA" id="ARBA00022989"/>
    </source>
</evidence>
<name>A0AAX0WLP6_9BACT</name>
<evidence type="ECO:0000256" key="2">
    <source>
        <dbReference type="ARBA" id="ARBA00022692"/>
    </source>
</evidence>
<evidence type="ECO:0000256" key="4">
    <source>
        <dbReference type="ARBA" id="ARBA00023136"/>
    </source>
</evidence>
<accession>A0AAX0WLP6</accession>
<gene>
    <name evidence="6" type="ORF">CXT95_08030</name>
</gene>
<feature type="transmembrane region" description="Helical" evidence="5">
    <location>
        <begin position="134"/>
        <end position="160"/>
    </location>
</feature>
<dbReference type="GO" id="GO:0012505">
    <property type="term" value="C:endomembrane system"/>
    <property type="evidence" value="ECO:0007669"/>
    <property type="project" value="UniProtKB-SubCell"/>
</dbReference>
<evidence type="ECO:0000256" key="1">
    <source>
        <dbReference type="ARBA" id="ARBA00004127"/>
    </source>
</evidence>
<dbReference type="Pfam" id="PF04191">
    <property type="entry name" value="PEMT"/>
    <property type="match status" value="1"/>
</dbReference>
<dbReference type="PANTHER" id="PTHR12714">
    <property type="entry name" value="PROTEIN-S ISOPRENYLCYSTEINE O-METHYLTRANSFERASE"/>
    <property type="match status" value="1"/>
</dbReference>
<keyword evidence="4 5" id="KW-0472">Membrane</keyword>
<dbReference type="AlphaFoldDB" id="A0AAX0WLP6"/>
<proteinExistence type="predicted"/>
<dbReference type="Proteomes" id="UP000236075">
    <property type="component" value="Unassembled WGS sequence"/>
</dbReference>
<evidence type="ECO:0000256" key="5">
    <source>
        <dbReference type="SAM" id="Phobius"/>
    </source>
</evidence>
<dbReference type="EMBL" id="PJLB01000008">
    <property type="protein sequence ID" value="PND02839.1"/>
    <property type="molecule type" value="Genomic_DNA"/>
</dbReference>
<keyword evidence="2 5" id="KW-0812">Transmembrane</keyword>
<dbReference type="Gene3D" id="1.20.120.1630">
    <property type="match status" value="1"/>
</dbReference>
<dbReference type="GO" id="GO:0016740">
    <property type="term" value="F:transferase activity"/>
    <property type="evidence" value="ECO:0007669"/>
    <property type="project" value="UniProtKB-ARBA"/>
</dbReference>
<reference evidence="6 7" key="1">
    <citation type="journal article" date="2017" name="BMC Genomics">
        <title>Genome sequencing of 39 Akkermansia muciniphila isolates reveals its population structure, genomic and functional diverisity, and global distribution in mammalian gut microbiotas.</title>
        <authorList>
            <person name="Guo X."/>
            <person name="Li S."/>
            <person name="Zhang J."/>
            <person name="Wu F."/>
            <person name="Li X."/>
            <person name="Wu D."/>
            <person name="Zhang M."/>
            <person name="Ou Z."/>
            <person name="Jie Z."/>
            <person name="Yan Q."/>
            <person name="Li P."/>
            <person name="Yi J."/>
            <person name="Peng Y."/>
        </authorList>
    </citation>
    <scope>NUCLEOTIDE SEQUENCE [LARGE SCALE GENOMIC DNA]</scope>
    <source>
        <strain evidence="6 7">GP28</strain>
    </source>
</reference>
<protein>
    <submittedName>
        <fullName evidence="6">Isoprenylcysteine carboxylmethyltransferase family protein</fullName>
    </submittedName>
</protein>